<organism evidence="2 3">
    <name type="scientific">Rhodocollybia butyracea</name>
    <dbReference type="NCBI Taxonomy" id="206335"/>
    <lineage>
        <taxon>Eukaryota</taxon>
        <taxon>Fungi</taxon>
        <taxon>Dikarya</taxon>
        <taxon>Basidiomycota</taxon>
        <taxon>Agaricomycotina</taxon>
        <taxon>Agaricomycetes</taxon>
        <taxon>Agaricomycetidae</taxon>
        <taxon>Agaricales</taxon>
        <taxon>Marasmiineae</taxon>
        <taxon>Omphalotaceae</taxon>
        <taxon>Rhodocollybia</taxon>
    </lineage>
</organism>
<keyword evidence="1" id="KW-0812">Transmembrane</keyword>
<keyword evidence="1" id="KW-0472">Membrane</keyword>
<evidence type="ECO:0000256" key="1">
    <source>
        <dbReference type="SAM" id="Phobius"/>
    </source>
</evidence>
<gene>
    <name evidence="2" type="ORF">BDP27DRAFT_1426571</name>
</gene>
<dbReference type="OrthoDB" id="2969727at2759"/>
<name>A0A9P5U3I4_9AGAR</name>
<feature type="transmembrane region" description="Helical" evidence="1">
    <location>
        <begin position="308"/>
        <end position="331"/>
    </location>
</feature>
<evidence type="ECO:0000313" key="2">
    <source>
        <dbReference type="EMBL" id="KAF9063753.1"/>
    </source>
</evidence>
<keyword evidence="3" id="KW-1185">Reference proteome</keyword>
<proteinExistence type="predicted"/>
<dbReference type="EMBL" id="JADNRY010000139">
    <property type="protein sequence ID" value="KAF9063753.1"/>
    <property type="molecule type" value="Genomic_DNA"/>
</dbReference>
<reference evidence="2" key="1">
    <citation type="submission" date="2020-11" db="EMBL/GenBank/DDBJ databases">
        <authorList>
            <consortium name="DOE Joint Genome Institute"/>
            <person name="Ahrendt S."/>
            <person name="Riley R."/>
            <person name="Andreopoulos W."/>
            <person name="Labutti K."/>
            <person name="Pangilinan J."/>
            <person name="Ruiz-Duenas F.J."/>
            <person name="Barrasa J.M."/>
            <person name="Sanchez-Garcia M."/>
            <person name="Camarero S."/>
            <person name="Miyauchi S."/>
            <person name="Serrano A."/>
            <person name="Linde D."/>
            <person name="Babiker R."/>
            <person name="Drula E."/>
            <person name="Ayuso-Fernandez I."/>
            <person name="Pacheco R."/>
            <person name="Padilla G."/>
            <person name="Ferreira P."/>
            <person name="Barriuso J."/>
            <person name="Kellner H."/>
            <person name="Castanera R."/>
            <person name="Alfaro M."/>
            <person name="Ramirez L."/>
            <person name="Pisabarro A.G."/>
            <person name="Kuo A."/>
            <person name="Tritt A."/>
            <person name="Lipzen A."/>
            <person name="He G."/>
            <person name="Yan M."/>
            <person name="Ng V."/>
            <person name="Cullen D."/>
            <person name="Martin F."/>
            <person name="Rosso M.-N."/>
            <person name="Henrissat B."/>
            <person name="Hibbett D."/>
            <person name="Martinez A.T."/>
            <person name="Grigoriev I.V."/>
        </authorList>
    </citation>
    <scope>NUCLEOTIDE SEQUENCE</scope>
    <source>
        <strain evidence="2">AH 40177</strain>
    </source>
</reference>
<accession>A0A9P5U3I4</accession>
<keyword evidence="1" id="KW-1133">Transmembrane helix</keyword>
<comment type="caution">
    <text evidence="2">The sequence shown here is derived from an EMBL/GenBank/DDBJ whole genome shotgun (WGS) entry which is preliminary data.</text>
</comment>
<evidence type="ECO:0000313" key="3">
    <source>
        <dbReference type="Proteomes" id="UP000772434"/>
    </source>
</evidence>
<dbReference type="AlphaFoldDB" id="A0A9P5U3I4"/>
<dbReference type="Gene3D" id="2.60.120.260">
    <property type="entry name" value="Galactose-binding domain-like"/>
    <property type="match status" value="1"/>
</dbReference>
<protein>
    <submittedName>
        <fullName evidence="2">Uncharacterized protein</fullName>
    </submittedName>
</protein>
<dbReference type="Proteomes" id="UP000772434">
    <property type="component" value="Unassembled WGS sequence"/>
</dbReference>
<sequence>MGQTPAIIVDSSAFNTSGLWTSSSSDPSSYRNISISLSPLPSLAGNISIDIDAQDVPMLSLIGQLDNTNCISDSLTIFGSGSPFPVEISNEVPPIFILDNIIWSTVIPITLPVLLDMSIAECFPSDPLLLYYALITPSPTMALDNQLLFVNYTDTTIVFDGGQWQGSVPNGGPGMLSKTSGDIMRFPFTGWNITLLGCFDPAAAGNITLGVSIDEQAQVQLEFMGDTPGQSPHVYFEYFTLVPESESGNHTITVEVIDVSLSQVFGFRGFTYVPGFATLNDMPALSTSISSLPSTSGSSPHKGLHGGAIAGVVIGAIAGLCLVGLILRVAIQRAKIRSSLSPAQAWIKSTQDLRAQGPDTITPYEKRYNLDTPQTNAHGITPYTKRYTPIVVVSTGDTTPDREYPVQQDSTFLLTPVESSVYMSLLPDQMTAEPPSSANNGDRTMRRESDRTDLILEKLNKLMHVIQQPPAYGQGVSQ</sequence>